<dbReference type="GO" id="GO:0022857">
    <property type="term" value="F:transmembrane transporter activity"/>
    <property type="evidence" value="ECO:0007669"/>
    <property type="project" value="InterPro"/>
</dbReference>
<dbReference type="EMBL" id="AORV01000060">
    <property type="protein sequence ID" value="EMS70071.1"/>
    <property type="molecule type" value="Genomic_DNA"/>
</dbReference>
<dbReference type="PRINTS" id="PR01035">
    <property type="entry name" value="TCRTETA"/>
</dbReference>
<accession>S0FIQ3</accession>
<keyword evidence="11" id="KW-1185">Reference proteome</keyword>
<evidence type="ECO:0000256" key="2">
    <source>
        <dbReference type="ARBA" id="ARBA00007520"/>
    </source>
</evidence>
<comment type="caution">
    <text evidence="10">The sequence shown here is derived from an EMBL/GenBank/DDBJ whole genome shotgun (WGS) entry which is preliminary data.</text>
</comment>
<feature type="domain" description="Major facilitator superfamily (MFS) profile" evidence="9">
    <location>
        <begin position="6"/>
        <end position="382"/>
    </location>
</feature>
<evidence type="ECO:0000256" key="4">
    <source>
        <dbReference type="ARBA" id="ARBA00022475"/>
    </source>
</evidence>
<evidence type="ECO:0000256" key="6">
    <source>
        <dbReference type="ARBA" id="ARBA00022989"/>
    </source>
</evidence>
<keyword evidence="3" id="KW-0813">Transport</keyword>
<comment type="similarity">
    <text evidence="2">Belongs to the major facilitator superfamily. TCR/Tet family.</text>
</comment>
<evidence type="ECO:0000256" key="3">
    <source>
        <dbReference type="ARBA" id="ARBA00022448"/>
    </source>
</evidence>
<dbReference type="InterPro" id="IPR050171">
    <property type="entry name" value="MFS_Transporters"/>
</dbReference>
<evidence type="ECO:0000259" key="9">
    <source>
        <dbReference type="PROSITE" id="PS50850"/>
    </source>
</evidence>
<dbReference type="GO" id="GO:0005886">
    <property type="term" value="C:plasma membrane"/>
    <property type="evidence" value="ECO:0007669"/>
    <property type="project" value="UniProtKB-SubCell"/>
</dbReference>
<dbReference type="RefSeq" id="WP_004629141.1">
    <property type="nucleotide sequence ID" value="NZ_AORV01000060.1"/>
</dbReference>
<dbReference type="PROSITE" id="PS00217">
    <property type="entry name" value="SUGAR_TRANSPORT_2"/>
    <property type="match status" value="1"/>
</dbReference>
<feature type="transmembrane region" description="Helical" evidence="8">
    <location>
        <begin position="201"/>
        <end position="225"/>
    </location>
</feature>
<dbReference type="CDD" id="cd17490">
    <property type="entry name" value="MFS_YxlH_like"/>
    <property type="match status" value="1"/>
</dbReference>
<feature type="transmembrane region" description="Helical" evidence="8">
    <location>
        <begin position="130"/>
        <end position="153"/>
    </location>
</feature>
<dbReference type="InterPro" id="IPR036259">
    <property type="entry name" value="MFS_trans_sf"/>
</dbReference>
<evidence type="ECO:0000256" key="7">
    <source>
        <dbReference type="ARBA" id="ARBA00023136"/>
    </source>
</evidence>
<feature type="transmembrane region" description="Helical" evidence="8">
    <location>
        <begin position="270"/>
        <end position="287"/>
    </location>
</feature>
<keyword evidence="5 8" id="KW-0812">Transmembrane</keyword>
<dbReference type="PROSITE" id="PS50850">
    <property type="entry name" value="MFS"/>
    <property type="match status" value="1"/>
</dbReference>
<feature type="transmembrane region" description="Helical" evidence="8">
    <location>
        <begin position="356"/>
        <end position="377"/>
    </location>
</feature>
<dbReference type="InterPro" id="IPR005829">
    <property type="entry name" value="Sugar_transporter_CS"/>
</dbReference>
<feature type="transmembrane region" description="Helical" evidence="8">
    <location>
        <begin position="37"/>
        <end position="60"/>
    </location>
</feature>
<dbReference type="InterPro" id="IPR020846">
    <property type="entry name" value="MFS_dom"/>
</dbReference>
<comment type="subcellular location">
    <subcellularLocation>
        <location evidence="1">Cell membrane</location>
        <topology evidence="1">Multi-pass membrane protein</topology>
    </subcellularLocation>
</comment>
<evidence type="ECO:0000256" key="8">
    <source>
        <dbReference type="SAM" id="Phobius"/>
    </source>
</evidence>
<keyword evidence="4" id="KW-1003">Cell membrane</keyword>
<protein>
    <submittedName>
        <fullName evidence="10">Arabinose efflux permease</fullName>
    </submittedName>
</protein>
<dbReference type="Proteomes" id="UP000014155">
    <property type="component" value="Unassembled WGS sequence"/>
</dbReference>
<feature type="transmembrane region" description="Helical" evidence="8">
    <location>
        <begin position="329"/>
        <end position="350"/>
    </location>
</feature>
<dbReference type="AlphaFoldDB" id="S0FIQ3"/>
<evidence type="ECO:0000313" key="10">
    <source>
        <dbReference type="EMBL" id="EMS70071.1"/>
    </source>
</evidence>
<feature type="transmembrane region" description="Helical" evidence="8">
    <location>
        <begin position="7"/>
        <end position="25"/>
    </location>
</feature>
<evidence type="ECO:0000256" key="1">
    <source>
        <dbReference type="ARBA" id="ARBA00004651"/>
    </source>
</evidence>
<feature type="transmembrane region" description="Helical" evidence="8">
    <location>
        <begin position="299"/>
        <end position="317"/>
    </location>
</feature>
<dbReference type="Pfam" id="PF07690">
    <property type="entry name" value="MFS_1"/>
    <property type="match status" value="1"/>
</dbReference>
<gene>
    <name evidence="10" type="ORF">CTER_4213</name>
</gene>
<dbReference type="PATRIC" id="fig|1195236.3.peg.4387"/>
<keyword evidence="6 8" id="KW-1133">Transmembrane helix</keyword>
<proteinExistence type="inferred from homology"/>
<dbReference type="SUPFAM" id="SSF103473">
    <property type="entry name" value="MFS general substrate transporter"/>
    <property type="match status" value="1"/>
</dbReference>
<dbReference type="STRING" id="1195236.CTER_4213"/>
<feature type="transmembrane region" description="Helical" evidence="8">
    <location>
        <begin position="237"/>
        <end position="258"/>
    </location>
</feature>
<organism evidence="10 11">
    <name type="scientific">Ruminiclostridium cellobioparum subsp. termitidis CT1112</name>
    <dbReference type="NCBI Taxonomy" id="1195236"/>
    <lineage>
        <taxon>Bacteria</taxon>
        <taxon>Bacillati</taxon>
        <taxon>Bacillota</taxon>
        <taxon>Clostridia</taxon>
        <taxon>Eubacteriales</taxon>
        <taxon>Oscillospiraceae</taxon>
        <taxon>Ruminiclostridium</taxon>
    </lineage>
</organism>
<sequence length="395" mass="42055">MVKNVKIHLLYTVTALFWFSTYIYSPVLPTYIKSLGASYLMVGLILGCYGVGQLVFRVPIGIISDRLGKRKIFISLGFLSLVISSAGLYLYDQPMLILVFRSFSGVASAFWVIFTVLYSSYFDESEATKAVGILNAFCNGGILLGLVSGGFIVDGFGVRATFFVSLIIAAIGLLLSFGISEKKLERKPAQVKELLTVVREGNFQTVAAIGVICQFVSFATIYGFTPVVAKNLGASEFQIAMLTALSAVPGVIGSALSGSFFARKLGERRTIIYGLIISAASCCIIPFSHNLAMLSVSQLLGGFGTGTVFPLLMGLSIQNVPGDKRATAMGVFQAIYGLGMFMGPTVVGALTDGIGIKWGFITIGAVALAGIFVAMQYKQERVNSGEKAGTGLNLK</sequence>
<dbReference type="InterPro" id="IPR001958">
    <property type="entry name" value="Tet-R_TetA/multi-R_MdtG-like"/>
</dbReference>
<feature type="transmembrane region" description="Helical" evidence="8">
    <location>
        <begin position="72"/>
        <end position="91"/>
    </location>
</feature>
<evidence type="ECO:0000256" key="5">
    <source>
        <dbReference type="ARBA" id="ARBA00022692"/>
    </source>
</evidence>
<feature type="transmembrane region" description="Helical" evidence="8">
    <location>
        <begin position="97"/>
        <end position="118"/>
    </location>
</feature>
<keyword evidence="7 8" id="KW-0472">Membrane</keyword>
<dbReference type="PANTHER" id="PTHR23517">
    <property type="entry name" value="RESISTANCE PROTEIN MDTM, PUTATIVE-RELATED-RELATED"/>
    <property type="match status" value="1"/>
</dbReference>
<dbReference type="Gene3D" id="1.20.1250.20">
    <property type="entry name" value="MFS general substrate transporter like domains"/>
    <property type="match status" value="1"/>
</dbReference>
<dbReference type="InterPro" id="IPR011701">
    <property type="entry name" value="MFS"/>
</dbReference>
<evidence type="ECO:0000313" key="11">
    <source>
        <dbReference type="Proteomes" id="UP000014155"/>
    </source>
</evidence>
<dbReference type="eggNOG" id="COG2814">
    <property type="taxonomic scope" value="Bacteria"/>
</dbReference>
<name>S0FIQ3_RUMCE</name>
<reference evidence="10 11" key="1">
    <citation type="journal article" date="2013" name="Genome Announc.">
        <title>Draft Genome Sequence of the Cellulolytic, Mesophilic, Anaerobic Bacterium Clostridium termitidis Strain CT1112 (DSM 5398).</title>
        <authorList>
            <person name="Lal S."/>
            <person name="Ramachandran U."/>
            <person name="Zhang X."/>
            <person name="Munir R."/>
            <person name="Sparling R."/>
            <person name="Levin D.B."/>
        </authorList>
    </citation>
    <scope>NUCLEOTIDE SEQUENCE [LARGE SCALE GENOMIC DNA]</scope>
    <source>
        <strain evidence="10 11">CT1112</strain>
    </source>
</reference>
<dbReference type="PANTHER" id="PTHR23517:SF13">
    <property type="entry name" value="MAJOR FACILITATOR SUPERFAMILY MFS_1"/>
    <property type="match status" value="1"/>
</dbReference>
<feature type="transmembrane region" description="Helical" evidence="8">
    <location>
        <begin position="159"/>
        <end position="180"/>
    </location>
</feature>